<dbReference type="InterPro" id="IPR036890">
    <property type="entry name" value="HATPase_C_sf"/>
</dbReference>
<dbReference type="PANTHER" id="PTHR43711:SF1">
    <property type="entry name" value="HISTIDINE KINASE 1"/>
    <property type="match status" value="1"/>
</dbReference>
<evidence type="ECO:0000256" key="7">
    <source>
        <dbReference type="ARBA" id="ARBA00022741"/>
    </source>
</evidence>
<keyword evidence="11" id="KW-0472">Membrane</keyword>
<dbReference type="InterPro" id="IPR003660">
    <property type="entry name" value="HAMP_dom"/>
</dbReference>
<dbReference type="Gene3D" id="1.10.8.500">
    <property type="entry name" value="HAMP domain in histidine kinase"/>
    <property type="match status" value="1"/>
</dbReference>
<gene>
    <name evidence="14" type="ORF">B0X71_09210</name>
</gene>
<keyword evidence="4" id="KW-1003">Cell membrane</keyword>
<keyword evidence="5" id="KW-0597">Phosphoprotein</keyword>
<evidence type="ECO:0000256" key="9">
    <source>
        <dbReference type="ARBA" id="ARBA00022840"/>
    </source>
</evidence>
<dbReference type="Gene3D" id="1.10.287.130">
    <property type="match status" value="1"/>
</dbReference>
<dbReference type="PANTHER" id="PTHR43711">
    <property type="entry name" value="TWO-COMPONENT HISTIDINE KINASE"/>
    <property type="match status" value="1"/>
</dbReference>
<accession>A0A1Q2KYE9</accession>
<dbReference type="Gene3D" id="3.30.565.10">
    <property type="entry name" value="Histidine kinase-like ATPase, C-terminal domain"/>
    <property type="match status" value="1"/>
</dbReference>
<dbReference type="KEGG" id="pmar:B0X71_09210"/>
<dbReference type="Pfam" id="PF00512">
    <property type="entry name" value="HisKA"/>
    <property type="match status" value="1"/>
</dbReference>
<dbReference type="PROSITE" id="PS50109">
    <property type="entry name" value="HIS_KIN"/>
    <property type="match status" value="1"/>
</dbReference>
<dbReference type="InterPro" id="IPR004358">
    <property type="entry name" value="Sig_transdc_His_kin-like_C"/>
</dbReference>
<dbReference type="SMART" id="SM00388">
    <property type="entry name" value="HisKA"/>
    <property type="match status" value="1"/>
</dbReference>
<dbReference type="Proteomes" id="UP000188184">
    <property type="component" value="Chromosome"/>
</dbReference>
<evidence type="ECO:0000313" key="15">
    <source>
        <dbReference type="Proteomes" id="UP000188184"/>
    </source>
</evidence>
<evidence type="ECO:0000256" key="5">
    <source>
        <dbReference type="ARBA" id="ARBA00022553"/>
    </source>
</evidence>
<evidence type="ECO:0000259" key="12">
    <source>
        <dbReference type="PROSITE" id="PS50109"/>
    </source>
</evidence>
<keyword evidence="9" id="KW-0067">ATP-binding</keyword>
<dbReference type="Pfam" id="PF02518">
    <property type="entry name" value="HATPase_c"/>
    <property type="match status" value="1"/>
</dbReference>
<dbReference type="InterPro" id="IPR003661">
    <property type="entry name" value="HisK_dim/P_dom"/>
</dbReference>
<dbReference type="EC" id="2.7.13.3" evidence="3"/>
<dbReference type="PRINTS" id="PR00344">
    <property type="entry name" value="BCTRLSENSOR"/>
</dbReference>
<evidence type="ECO:0000256" key="10">
    <source>
        <dbReference type="ARBA" id="ARBA00023012"/>
    </source>
</evidence>
<dbReference type="InterPro" id="IPR003594">
    <property type="entry name" value="HATPase_dom"/>
</dbReference>
<evidence type="ECO:0000256" key="1">
    <source>
        <dbReference type="ARBA" id="ARBA00000085"/>
    </source>
</evidence>
<dbReference type="Gene3D" id="3.30.450.20">
    <property type="entry name" value="PAS domain"/>
    <property type="match status" value="1"/>
</dbReference>
<evidence type="ECO:0000256" key="3">
    <source>
        <dbReference type="ARBA" id="ARBA00012438"/>
    </source>
</evidence>
<dbReference type="FunFam" id="1.10.287.130:FF:000001">
    <property type="entry name" value="Two-component sensor histidine kinase"/>
    <property type="match status" value="1"/>
</dbReference>
<dbReference type="RefSeq" id="WP_077589124.1">
    <property type="nucleotide sequence ID" value="NZ_CP019640.1"/>
</dbReference>
<organism evidence="14 15">
    <name type="scientific">Planococcus lenghuensis</name>
    <dbReference type="NCBI Taxonomy" id="2213202"/>
    <lineage>
        <taxon>Bacteria</taxon>
        <taxon>Bacillati</taxon>
        <taxon>Bacillota</taxon>
        <taxon>Bacilli</taxon>
        <taxon>Bacillales</taxon>
        <taxon>Caryophanaceae</taxon>
        <taxon>Planococcus</taxon>
    </lineage>
</organism>
<dbReference type="InterPro" id="IPR005467">
    <property type="entry name" value="His_kinase_dom"/>
</dbReference>
<keyword evidence="8" id="KW-0418">Kinase</keyword>
<dbReference type="CDD" id="cd06225">
    <property type="entry name" value="HAMP"/>
    <property type="match status" value="1"/>
</dbReference>
<sequence>MMRASIVAKLVLSILLLVLTILLPLGFTLNQLFASFYFNEAEQELDSLSDRYAASIPSLDSEQLDLFERLSSLTDREIVVVDAAGVVAANSGIPGISEGQSLSAEEVELLSESASQHREYVNPVNGERYLSTGKPIFDGGELLGVVFVLDSAEDLYQSLNAIKQSVILAGAGAVFLALGFAYILSRKLSDPLLDMEKAARKMAKGELDTRVASGTADEIGSLAVAINDLAIDLQQYRNNRRQFFADISHELQTPMTYLEGYAHALENKLYKSEEEQQQYARIIRQETARLSRLVHELFDLAKMEEGKISLTVEDVDLIEVAENALLKSQMKAREKGIHLVFSPPDTVPYVTADGMRMEQVLMNLIDNAVKYTQRGEIRLEVEARAGNVKVAVEDTGIGIPEADLPHLFDRFYRVEKSRSREFGGTGLGLAIVKQLTELQGGTIAVSSKPGEGTHFELTFPEAEEEEG</sequence>
<dbReference type="CDD" id="cd16922">
    <property type="entry name" value="HATPase_EvgS-ArcB-TorS-like"/>
    <property type="match status" value="1"/>
</dbReference>
<dbReference type="SUPFAM" id="SSF47384">
    <property type="entry name" value="Homodimeric domain of signal transducing histidine kinase"/>
    <property type="match status" value="1"/>
</dbReference>
<dbReference type="EMBL" id="CP019640">
    <property type="protein sequence ID" value="AQQ53238.1"/>
    <property type="molecule type" value="Genomic_DNA"/>
</dbReference>
<keyword evidence="15" id="KW-1185">Reference proteome</keyword>
<dbReference type="SUPFAM" id="SSF55874">
    <property type="entry name" value="ATPase domain of HSP90 chaperone/DNA topoisomerase II/histidine kinase"/>
    <property type="match status" value="1"/>
</dbReference>
<dbReference type="GO" id="GO:0000155">
    <property type="term" value="F:phosphorelay sensor kinase activity"/>
    <property type="evidence" value="ECO:0007669"/>
    <property type="project" value="InterPro"/>
</dbReference>
<dbReference type="PROSITE" id="PS50885">
    <property type="entry name" value="HAMP"/>
    <property type="match status" value="1"/>
</dbReference>
<keyword evidence="10" id="KW-0902">Two-component regulatory system</keyword>
<dbReference type="Pfam" id="PF00672">
    <property type="entry name" value="HAMP"/>
    <property type="match status" value="1"/>
</dbReference>
<keyword evidence="7" id="KW-0547">Nucleotide-binding</keyword>
<dbReference type="GO" id="GO:0005524">
    <property type="term" value="F:ATP binding"/>
    <property type="evidence" value="ECO:0007669"/>
    <property type="project" value="UniProtKB-KW"/>
</dbReference>
<proteinExistence type="predicted"/>
<evidence type="ECO:0000256" key="8">
    <source>
        <dbReference type="ARBA" id="ARBA00022777"/>
    </source>
</evidence>
<dbReference type="FunFam" id="3.30.565.10:FF:000006">
    <property type="entry name" value="Sensor histidine kinase WalK"/>
    <property type="match status" value="1"/>
</dbReference>
<feature type="domain" description="Histidine kinase" evidence="12">
    <location>
        <begin position="246"/>
        <end position="463"/>
    </location>
</feature>
<dbReference type="SUPFAM" id="SSF158472">
    <property type="entry name" value="HAMP domain-like"/>
    <property type="match status" value="1"/>
</dbReference>
<name>A0A1Q2KYE9_9BACL</name>
<evidence type="ECO:0000256" key="2">
    <source>
        <dbReference type="ARBA" id="ARBA00004651"/>
    </source>
</evidence>
<dbReference type="CDD" id="cd00082">
    <property type="entry name" value="HisKA"/>
    <property type="match status" value="1"/>
</dbReference>
<evidence type="ECO:0000259" key="13">
    <source>
        <dbReference type="PROSITE" id="PS50885"/>
    </source>
</evidence>
<keyword evidence="6" id="KW-0808">Transferase</keyword>
<evidence type="ECO:0000256" key="11">
    <source>
        <dbReference type="ARBA" id="ARBA00023136"/>
    </source>
</evidence>
<comment type="subcellular location">
    <subcellularLocation>
        <location evidence="2">Cell membrane</location>
        <topology evidence="2">Multi-pass membrane protein</topology>
    </subcellularLocation>
</comment>
<dbReference type="InterPro" id="IPR050736">
    <property type="entry name" value="Sensor_HK_Regulatory"/>
</dbReference>
<dbReference type="SMART" id="SM00304">
    <property type="entry name" value="HAMP"/>
    <property type="match status" value="1"/>
</dbReference>
<dbReference type="GO" id="GO:0005886">
    <property type="term" value="C:plasma membrane"/>
    <property type="evidence" value="ECO:0007669"/>
    <property type="project" value="UniProtKB-SubCell"/>
</dbReference>
<evidence type="ECO:0000256" key="6">
    <source>
        <dbReference type="ARBA" id="ARBA00022679"/>
    </source>
</evidence>
<dbReference type="AlphaFoldDB" id="A0A1Q2KYE9"/>
<reference evidence="14 15" key="1">
    <citation type="submission" date="2017-02" db="EMBL/GenBank/DDBJ databases">
        <title>The complete genomic sequence of a novel cold adapted crude oil-degrading bacterium Planococcus qaidamina Y42.</title>
        <authorList>
            <person name="Yang R."/>
        </authorList>
    </citation>
    <scope>NUCLEOTIDE SEQUENCE [LARGE SCALE GENOMIC DNA]</scope>
    <source>
        <strain evidence="14 15">Y42</strain>
    </source>
</reference>
<dbReference type="SMART" id="SM00387">
    <property type="entry name" value="HATPase_c"/>
    <property type="match status" value="1"/>
</dbReference>
<evidence type="ECO:0000313" key="14">
    <source>
        <dbReference type="EMBL" id="AQQ53238.1"/>
    </source>
</evidence>
<dbReference type="OrthoDB" id="9813151at2"/>
<evidence type="ECO:0000256" key="4">
    <source>
        <dbReference type="ARBA" id="ARBA00022475"/>
    </source>
</evidence>
<comment type="catalytic activity">
    <reaction evidence="1">
        <text>ATP + protein L-histidine = ADP + protein N-phospho-L-histidine.</text>
        <dbReference type="EC" id="2.7.13.3"/>
    </reaction>
</comment>
<feature type="domain" description="HAMP" evidence="13">
    <location>
        <begin position="186"/>
        <end position="238"/>
    </location>
</feature>
<dbReference type="InterPro" id="IPR036097">
    <property type="entry name" value="HisK_dim/P_sf"/>
</dbReference>
<protein>
    <recommendedName>
        <fullName evidence="3">histidine kinase</fullName>
        <ecNumber evidence="3">2.7.13.3</ecNumber>
    </recommendedName>
</protein>